<dbReference type="STRING" id="51031.W2STK6"/>
<keyword evidence="2" id="KW-1185">Reference proteome</keyword>
<feature type="non-terminal residue" evidence="1">
    <location>
        <position position="1"/>
    </location>
</feature>
<evidence type="ECO:0008006" key="3">
    <source>
        <dbReference type="Google" id="ProtNLM"/>
    </source>
</evidence>
<evidence type="ECO:0000313" key="1">
    <source>
        <dbReference type="EMBL" id="ETN73089.1"/>
    </source>
</evidence>
<reference evidence="2" key="1">
    <citation type="journal article" date="2014" name="Nat. Genet.">
        <title>Genome of the human hookworm Necator americanus.</title>
        <authorList>
            <person name="Tang Y.T."/>
            <person name="Gao X."/>
            <person name="Rosa B.A."/>
            <person name="Abubucker S."/>
            <person name="Hallsworth-Pepin K."/>
            <person name="Martin J."/>
            <person name="Tyagi R."/>
            <person name="Heizer E."/>
            <person name="Zhang X."/>
            <person name="Bhonagiri-Palsikar V."/>
            <person name="Minx P."/>
            <person name="Warren W.C."/>
            <person name="Wang Q."/>
            <person name="Zhan B."/>
            <person name="Hotez P.J."/>
            <person name="Sternberg P.W."/>
            <person name="Dougall A."/>
            <person name="Gaze S.T."/>
            <person name="Mulvenna J."/>
            <person name="Sotillo J."/>
            <person name="Ranganathan S."/>
            <person name="Rabelo E.M."/>
            <person name="Wilson R.K."/>
            <person name="Felgner P.L."/>
            <person name="Bethony J."/>
            <person name="Hawdon J.M."/>
            <person name="Gasser R.B."/>
            <person name="Loukas A."/>
            <person name="Mitreva M."/>
        </authorList>
    </citation>
    <scope>NUCLEOTIDE SEQUENCE [LARGE SCALE GENOMIC DNA]</scope>
</reference>
<dbReference type="AlphaFoldDB" id="W2STK6"/>
<accession>W2STK6</accession>
<proteinExistence type="predicted"/>
<name>W2STK6_NECAM</name>
<sequence>AISVLSTRPQSIDEVAEANARHTEYGKTNKELKTSWAVLNEQHILLRSVAGSGVDQMTSLTQEWEKFELMLDSHQQMIKEQVEVLKSNVDTRVKAVNDESEKLLARWNQFKPKAKPCKEIGSNTRFNYCRAATHPLRIHTSLPQR</sequence>
<evidence type="ECO:0000313" key="2">
    <source>
        <dbReference type="Proteomes" id="UP000053676"/>
    </source>
</evidence>
<gene>
    <name evidence="1" type="ORF">NECAME_18533</name>
</gene>
<dbReference type="Proteomes" id="UP000053676">
    <property type="component" value="Unassembled WGS sequence"/>
</dbReference>
<dbReference type="OrthoDB" id="5593012at2759"/>
<dbReference type="KEGG" id="nai:NECAME_18533"/>
<organism evidence="1 2">
    <name type="scientific">Necator americanus</name>
    <name type="common">Human hookworm</name>
    <dbReference type="NCBI Taxonomy" id="51031"/>
    <lineage>
        <taxon>Eukaryota</taxon>
        <taxon>Metazoa</taxon>
        <taxon>Ecdysozoa</taxon>
        <taxon>Nematoda</taxon>
        <taxon>Chromadorea</taxon>
        <taxon>Rhabditida</taxon>
        <taxon>Rhabditina</taxon>
        <taxon>Rhabditomorpha</taxon>
        <taxon>Strongyloidea</taxon>
        <taxon>Ancylostomatidae</taxon>
        <taxon>Bunostominae</taxon>
        <taxon>Necator</taxon>
    </lineage>
</organism>
<dbReference type="EMBL" id="KI661992">
    <property type="protein sequence ID" value="ETN73089.1"/>
    <property type="molecule type" value="Genomic_DNA"/>
</dbReference>
<protein>
    <recommendedName>
        <fullName evidence="3">Spectrin repeat-containing domain protein</fullName>
    </recommendedName>
</protein>